<evidence type="ECO:0000256" key="1">
    <source>
        <dbReference type="SAM" id="MobiDB-lite"/>
    </source>
</evidence>
<feature type="signal peptide" evidence="2">
    <location>
        <begin position="1"/>
        <end position="24"/>
    </location>
</feature>
<keyword evidence="4" id="KW-1185">Reference proteome</keyword>
<dbReference type="AlphaFoldDB" id="A0A168LF60"/>
<dbReference type="Proteomes" id="UP000078561">
    <property type="component" value="Unassembled WGS sequence"/>
</dbReference>
<reference evidence="3" key="1">
    <citation type="submission" date="2016-04" db="EMBL/GenBank/DDBJ databases">
        <authorList>
            <person name="Evans L.H."/>
            <person name="Alamgir A."/>
            <person name="Owens N."/>
            <person name="Weber N.D."/>
            <person name="Virtaneva K."/>
            <person name="Barbian K."/>
            <person name="Babar A."/>
            <person name="Rosenke K."/>
        </authorList>
    </citation>
    <scope>NUCLEOTIDE SEQUENCE [LARGE SCALE GENOMIC DNA]</scope>
    <source>
        <strain evidence="3">CBS 101.48</strain>
    </source>
</reference>
<dbReference type="EMBL" id="LT551165">
    <property type="protein sequence ID" value="SAL96669.1"/>
    <property type="molecule type" value="Genomic_DNA"/>
</dbReference>
<evidence type="ECO:0000256" key="2">
    <source>
        <dbReference type="SAM" id="SignalP"/>
    </source>
</evidence>
<proteinExistence type="predicted"/>
<organism evidence="3">
    <name type="scientific">Absidia glauca</name>
    <name type="common">Pin mould</name>
    <dbReference type="NCBI Taxonomy" id="4829"/>
    <lineage>
        <taxon>Eukaryota</taxon>
        <taxon>Fungi</taxon>
        <taxon>Fungi incertae sedis</taxon>
        <taxon>Mucoromycota</taxon>
        <taxon>Mucoromycotina</taxon>
        <taxon>Mucoromycetes</taxon>
        <taxon>Mucorales</taxon>
        <taxon>Cunninghamellaceae</taxon>
        <taxon>Absidia</taxon>
    </lineage>
</organism>
<name>A0A168LF60_ABSGL</name>
<feature type="chain" id="PRO_5007898753" evidence="2">
    <location>
        <begin position="25"/>
        <end position="94"/>
    </location>
</feature>
<keyword evidence="2" id="KW-0732">Signal</keyword>
<evidence type="ECO:0000313" key="3">
    <source>
        <dbReference type="EMBL" id="SAL96669.1"/>
    </source>
</evidence>
<dbReference type="InParanoid" id="A0A168LF60"/>
<protein>
    <submittedName>
        <fullName evidence="3">Uncharacterized protein</fullName>
    </submittedName>
</protein>
<accession>A0A168LF60</accession>
<feature type="compositionally biased region" description="Low complexity" evidence="1">
    <location>
        <begin position="34"/>
        <end position="57"/>
    </location>
</feature>
<gene>
    <name evidence="3" type="primary">ABSGL_02085.1 scaffold 2596</name>
</gene>
<sequence>MTSETWILLIFFSLTAYFLLLVNALPQQGQDNGAPASSWSPSAGLQDALPSALPSPAGANGGGLMQDFGKAKLGLDAYNIAKSQLTNVAHAIHH</sequence>
<feature type="region of interest" description="Disordered" evidence="1">
    <location>
        <begin position="30"/>
        <end position="57"/>
    </location>
</feature>
<evidence type="ECO:0000313" key="4">
    <source>
        <dbReference type="Proteomes" id="UP000078561"/>
    </source>
</evidence>